<organism evidence="9 10">
    <name type="scientific">Cellvibrio fontiphilus</name>
    <dbReference type="NCBI Taxonomy" id="1815559"/>
    <lineage>
        <taxon>Bacteria</taxon>
        <taxon>Pseudomonadati</taxon>
        <taxon>Pseudomonadota</taxon>
        <taxon>Gammaproteobacteria</taxon>
        <taxon>Cellvibrionales</taxon>
        <taxon>Cellvibrionaceae</taxon>
        <taxon>Cellvibrio</taxon>
    </lineage>
</organism>
<dbReference type="InterPro" id="IPR010104">
    <property type="entry name" value="TonB_rcpt_bac"/>
</dbReference>
<dbReference type="InterPro" id="IPR036942">
    <property type="entry name" value="Beta-barrel_TonB_sf"/>
</dbReference>
<dbReference type="PANTHER" id="PTHR40980">
    <property type="entry name" value="PLUG DOMAIN-CONTAINING PROTEIN"/>
    <property type="match status" value="1"/>
</dbReference>
<evidence type="ECO:0000259" key="8">
    <source>
        <dbReference type="Pfam" id="PF07715"/>
    </source>
</evidence>
<proteinExistence type="inferred from homology"/>
<sequence length="991" mass="109541">MINFNHVKSSRKTADNLPFSRKLLASGIASLLVAGTGLVSLTPSALAQQAASVTNNADKEIIEEVEVSGIRFSQRSALDRKKAAVTMTDSLVAEDIGAFPDKNIAEALQRIPGVQIGRDNGEGSSVSVRGVDPDLLRVELNSVGAMGMGGSRGVDFRDMASELVKSLDVIKGSEARLTEGGIGGTIQVNTRKPNEFENNFFSANGEVQYNDLIGDAMPKTNLIGVYKFNEKLGVLVNVTAADKDTVLHGIRNTEWARFADYDGDAAKTSVNPKYENITEQSGCSSISVVADRNVCLAQWQEFVPYLPRYGIWARKEDRLSANTMVQYAFTDSLSAYVGYTYNERDKSAYDINMQFETNSAARLKPESVVVDDRKNVVGFKTRDATVSNRVLDIDWYQETSMLETGFEYSQDKFQASGVIARSTSEQDIDSRGTTVWAGGIVDMEVTLNREGLPNIDLSNAYIRNASDLTDTSNKFDLNNPASYSGGAAYNYRPMEDETQEDMAKLDFAYSPDAGFFTKFQTGYQFNTQEFTNANYAYNIVRNVGANYNGQVWSMADQIALIEGRTKSTPDFFKNFSLSTYAPSSWQAIDSKAILEELRAISADNTTRNDLNVNRGNFDVDVSTNAFYGQANFEMQIGSMPLKGNFGVRVVDTKTTANGDVTIRVMVDQLDANGNPVVNPVTGAYAAPIEAIDHPDAFNGRKSIKEGYTETLPSLNLTLGLIPDELELFFGAAKVMAHPRIADINVNATCVINDYTQAEIDDLPNTCTAGNPALNPYVANQLDLALTWYPNEDSIVSAAFFSKKMDNWIFDPDTQYDVDFFNDGRVWDVRQRYNNTGATTKGVELQASTMFTMLPAPFDGLGGSVNYTYMKAEDVGLFDGITGEELPFPQQSQDSYNISAFYETDVWGVRLAYNFRGEYLWRASDRSGNPLYVDDGGYLDAKFNYNLTEKLKFYIDGRNLTKEVLVYNSGEGRMAQYDYSGREFAIGLTYKM</sequence>
<accession>A0ABV7FE90</accession>
<dbReference type="NCBIfam" id="TIGR01782">
    <property type="entry name" value="TonB-Xanth-Caul"/>
    <property type="match status" value="1"/>
</dbReference>
<keyword evidence="2 7" id="KW-0813">Transport</keyword>
<comment type="subcellular location">
    <subcellularLocation>
        <location evidence="1 7">Cell outer membrane</location>
        <topology evidence="1 7">Multi-pass membrane protein</topology>
    </subcellularLocation>
</comment>
<dbReference type="Pfam" id="PF07715">
    <property type="entry name" value="Plug"/>
    <property type="match status" value="1"/>
</dbReference>
<reference evidence="10" key="1">
    <citation type="journal article" date="2019" name="Int. J. Syst. Evol. Microbiol.">
        <title>The Global Catalogue of Microorganisms (GCM) 10K type strain sequencing project: providing services to taxonomists for standard genome sequencing and annotation.</title>
        <authorList>
            <consortium name="The Broad Institute Genomics Platform"/>
            <consortium name="The Broad Institute Genome Sequencing Center for Infectious Disease"/>
            <person name="Wu L."/>
            <person name="Ma J."/>
        </authorList>
    </citation>
    <scope>NUCLEOTIDE SEQUENCE [LARGE SCALE GENOMIC DNA]</scope>
    <source>
        <strain evidence="10">KCTC 52237</strain>
    </source>
</reference>
<evidence type="ECO:0000256" key="3">
    <source>
        <dbReference type="ARBA" id="ARBA00022452"/>
    </source>
</evidence>
<evidence type="ECO:0000256" key="1">
    <source>
        <dbReference type="ARBA" id="ARBA00004571"/>
    </source>
</evidence>
<protein>
    <submittedName>
        <fullName evidence="9">TonB-dependent receptor</fullName>
    </submittedName>
</protein>
<dbReference type="Proteomes" id="UP001595555">
    <property type="component" value="Unassembled WGS sequence"/>
</dbReference>
<evidence type="ECO:0000313" key="10">
    <source>
        <dbReference type="Proteomes" id="UP001595555"/>
    </source>
</evidence>
<dbReference type="RefSeq" id="WP_378117016.1">
    <property type="nucleotide sequence ID" value="NZ_JBHRTF010000003.1"/>
</dbReference>
<dbReference type="PROSITE" id="PS52016">
    <property type="entry name" value="TONB_DEPENDENT_REC_3"/>
    <property type="match status" value="1"/>
</dbReference>
<name>A0ABV7FE90_9GAMM</name>
<evidence type="ECO:0000256" key="7">
    <source>
        <dbReference type="PROSITE-ProRule" id="PRU01360"/>
    </source>
</evidence>
<dbReference type="InterPro" id="IPR012910">
    <property type="entry name" value="Plug_dom"/>
</dbReference>
<keyword evidence="5 7" id="KW-0472">Membrane</keyword>
<dbReference type="SUPFAM" id="SSF56935">
    <property type="entry name" value="Porins"/>
    <property type="match status" value="1"/>
</dbReference>
<gene>
    <name evidence="9" type="ORF">ACFODX_05780</name>
</gene>
<keyword evidence="3 7" id="KW-1134">Transmembrane beta strand</keyword>
<feature type="domain" description="TonB-dependent receptor plug" evidence="8">
    <location>
        <begin position="85"/>
        <end position="185"/>
    </location>
</feature>
<keyword evidence="4 7" id="KW-0812">Transmembrane</keyword>
<evidence type="ECO:0000313" key="9">
    <source>
        <dbReference type="EMBL" id="MFC3115063.1"/>
    </source>
</evidence>
<dbReference type="Gene3D" id="2.170.130.10">
    <property type="entry name" value="TonB-dependent receptor, plug domain"/>
    <property type="match status" value="1"/>
</dbReference>
<evidence type="ECO:0000256" key="6">
    <source>
        <dbReference type="ARBA" id="ARBA00023237"/>
    </source>
</evidence>
<dbReference type="PANTHER" id="PTHR40980:SF3">
    <property type="entry name" value="TONB-DEPENDENT RECEPTOR-LIKE BETA-BARREL DOMAIN-CONTAINING PROTEIN"/>
    <property type="match status" value="1"/>
</dbReference>
<evidence type="ECO:0000256" key="5">
    <source>
        <dbReference type="ARBA" id="ARBA00023136"/>
    </source>
</evidence>
<comment type="caution">
    <text evidence="9">The sequence shown here is derived from an EMBL/GenBank/DDBJ whole genome shotgun (WGS) entry which is preliminary data.</text>
</comment>
<keyword evidence="10" id="KW-1185">Reference proteome</keyword>
<evidence type="ECO:0000256" key="4">
    <source>
        <dbReference type="ARBA" id="ARBA00022692"/>
    </source>
</evidence>
<evidence type="ECO:0000256" key="2">
    <source>
        <dbReference type="ARBA" id="ARBA00022448"/>
    </source>
</evidence>
<keyword evidence="6 7" id="KW-0998">Cell outer membrane</keyword>
<dbReference type="InterPro" id="IPR037066">
    <property type="entry name" value="Plug_dom_sf"/>
</dbReference>
<comment type="similarity">
    <text evidence="7">Belongs to the TonB-dependent receptor family.</text>
</comment>
<keyword evidence="9" id="KW-0675">Receptor</keyword>
<dbReference type="Gene3D" id="2.40.170.20">
    <property type="entry name" value="TonB-dependent receptor, beta-barrel domain"/>
    <property type="match status" value="1"/>
</dbReference>
<dbReference type="EMBL" id="JBHRTF010000003">
    <property type="protein sequence ID" value="MFC3115063.1"/>
    <property type="molecule type" value="Genomic_DNA"/>
</dbReference>
<dbReference type="InterPro" id="IPR039426">
    <property type="entry name" value="TonB-dep_rcpt-like"/>
</dbReference>